<evidence type="ECO:0000313" key="2">
    <source>
        <dbReference type="Proteomes" id="UP001489004"/>
    </source>
</evidence>
<protein>
    <submittedName>
        <fullName evidence="1">Uncharacterized protein</fullName>
    </submittedName>
</protein>
<name>A0AAW1R6W4_9CHLO</name>
<dbReference type="Gene3D" id="2.90.10.10">
    <property type="entry name" value="Bulb-type lectin domain"/>
    <property type="match status" value="1"/>
</dbReference>
<proteinExistence type="predicted"/>
<dbReference type="InterPro" id="IPR036426">
    <property type="entry name" value="Bulb-type_lectin_dom_sf"/>
</dbReference>
<dbReference type="Proteomes" id="UP001489004">
    <property type="component" value="Unassembled WGS sequence"/>
</dbReference>
<sequence>MPYLENQQPYNQNSPALRVFTLVHNDNKHDDLRPQTRVEETVTTVSSTVHGGQVSWTGGVQFSAGVSIMGVPVDPTTQLPVPQPDMIARREVWVDFLYEVEGQSHSVLQLLSTMLNNVKTIVAEVRQVLTARTTPDGVLLNGMADESRLSADSGHRTTWRRLARACTLLLLATRILLVDGQGTLAYRAVVPNAGDLTDFLVNKISSASFKPSARTAEIIALSANHAKYKADPNSENLHPVRQMAARRKQQCADLLNGQRKLGSASTVPQEAIDCVCDKQGENIPYYVCNARYHQAAIPLLDQTTSATGQSAGLVIVDLFRILPFGLRELYLNYFNITDTGKTTPDSVAAGRFDPTSLSSGQNAATTTNLGNILKGNFAGNGSLPADMTAMLGGFTMDHLRASLNSNQSNTLVMISNKVRMDLPQRPAQAHHHFVMIYWPAFVKVALSVNLPGVNLAPVTSSNRFSLEVCETNGGGCTTYCPPGPGGNCNGRAIESKIVEAVAQSNVNLDIAVCVGYTGSDPASKDLYMAASALLRLLGLDPCPIHGGVTIFPFVLIADGYVSIGIAFFDIKADVEVKFSPDNGFSKQICDFLQEGCAGDNPTPAFEIVKCRPWCRPWCLSNYQKAGDGIFTVAFELHVLWFSWSFTLFTTSFGSDSEPILCKYPPVGVYGPPNGRNDTYYNTGVIPDGNELISANGNFLLRISKGAVALFDSQQAGTFPDVRPTDTAVWSYGNAGVATAFKLTEDGDFQNLYPTGDVFISLGTSGYVLGKPYMTVTNDGRVVLRDTYKDKCYWDSAGHCKDSIKYWPAGFPDSLVESGNGTDPNYKPTCISNQTMLVSKNRIWALAGNKFTWSALGQGRVQTRPNGDNSKYSYRRAAACKLYDGFFGDFCISSRKGDYPAYVLSNQGQSPEVVWSISDTKNAADLEGPLHMTMGDDGVFGMWDYNGKQIFSYGPNDGNTAPGFYGQLGKAAAQGRQ</sequence>
<gene>
    <name evidence="1" type="ORF">WJX72_003640</name>
</gene>
<dbReference type="AlphaFoldDB" id="A0AAW1R6W4"/>
<evidence type="ECO:0000313" key="1">
    <source>
        <dbReference type="EMBL" id="KAK9829052.1"/>
    </source>
</evidence>
<accession>A0AAW1R6W4</accession>
<reference evidence="1 2" key="1">
    <citation type="journal article" date="2024" name="Nat. Commun.">
        <title>Phylogenomics reveals the evolutionary origins of lichenization in chlorophyte algae.</title>
        <authorList>
            <person name="Puginier C."/>
            <person name="Libourel C."/>
            <person name="Otte J."/>
            <person name="Skaloud P."/>
            <person name="Haon M."/>
            <person name="Grisel S."/>
            <person name="Petersen M."/>
            <person name="Berrin J.G."/>
            <person name="Delaux P.M."/>
            <person name="Dal Grande F."/>
            <person name="Keller J."/>
        </authorList>
    </citation>
    <scope>NUCLEOTIDE SEQUENCE [LARGE SCALE GENOMIC DNA]</scope>
    <source>
        <strain evidence="1 2">SAG 2043</strain>
    </source>
</reference>
<organism evidence="1 2">
    <name type="scientific">[Myrmecia] bisecta</name>
    <dbReference type="NCBI Taxonomy" id="41462"/>
    <lineage>
        <taxon>Eukaryota</taxon>
        <taxon>Viridiplantae</taxon>
        <taxon>Chlorophyta</taxon>
        <taxon>core chlorophytes</taxon>
        <taxon>Trebouxiophyceae</taxon>
        <taxon>Trebouxiales</taxon>
        <taxon>Trebouxiaceae</taxon>
        <taxon>Myrmecia</taxon>
    </lineage>
</organism>
<keyword evidence="2" id="KW-1185">Reference proteome</keyword>
<comment type="caution">
    <text evidence="1">The sequence shown here is derived from an EMBL/GenBank/DDBJ whole genome shotgun (WGS) entry which is preliminary data.</text>
</comment>
<dbReference type="EMBL" id="JALJOR010000001">
    <property type="protein sequence ID" value="KAK9829052.1"/>
    <property type="molecule type" value="Genomic_DNA"/>
</dbReference>